<dbReference type="AlphaFoldDB" id="A0A930UDE3"/>
<keyword evidence="2" id="KW-0229">DNA integration</keyword>
<proteinExistence type="predicted"/>
<dbReference type="GO" id="GO:0015074">
    <property type="term" value="P:DNA integration"/>
    <property type="evidence" value="ECO:0007669"/>
    <property type="project" value="UniProtKB-KW"/>
</dbReference>
<evidence type="ECO:0000313" key="9">
    <source>
        <dbReference type="Proteomes" id="UP000604381"/>
    </source>
</evidence>
<dbReference type="InterPro" id="IPR013762">
    <property type="entry name" value="Integrase-like_cat_sf"/>
</dbReference>
<dbReference type="PANTHER" id="PTHR30349">
    <property type="entry name" value="PHAGE INTEGRASE-RELATED"/>
    <property type="match status" value="1"/>
</dbReference>
<feature type="domain" description="Core-binding (CB)" evidence="7">
    <location>
        <begin position="1"/>
        <end position="82"/>
    </location>
</feature>
<dbReference type="InterPro" id="IPR050090">
    <property type="entry name" value="Tyrosine_recombinase_XerCD"/>
</dbReference>
<sequence length="245" mass="25848">MKAAAAGFLRETERGGTVAAASLAALRQDLAALERLAAGRGPEQLKAADIRGFVVAENRRGLAPASLRRMLSSWRKFFGHLADQGLIAANPATGVRAPRAPRTLVKALSPDEARQLLEAGGADGALARRDLALLETAYSSALRVSELVGLDCGDLDWNEHTLTVRHGKGGKQRVVPLGAKAAAALRAWLDVRPQLGGKPAGPLFINRRGGRLTARSVQLRIKASAQRAGLAGDVTPHMLRHSCAS</sequence>
<keyword evidence="9" id="KW-1185">Reference proteome</keyword>
<dbReference type="InterPro" id="IPR010998">
    <property type="entry name" value="Integrase_recombinase_N"/>
</dbReference>
<feature type="domain" description="Tyr recombinase" evidence="6">
    <location>
        <begin position="103"/>
        <end position="245"/>
    </location>
</feature>
<reference evidence="8" key="1">
    <citation type="submission" date="2020-10" db="EMBL/GenBank/DDBJ databases">
        <title>An improved Amphimedon queenslandica hologenome assembly reveals how three proteobacterial symbionts can extend the metabolic phenotypic of their marine sponge host.</title>
        <authorList>
            <person name="Degnan B."/>
            <person name="Degnan S."/>
            <person name="Xiang X."/>
        </authorList>
    </citation>
    <scope>NUCLEOTIDE SEQUENCE</scope>
    <source>
        <strain evidence="8">AqS2</strain>
    </source>
</reference>
<dbReference type="GO" id="GO:0006310">
    <property type="term" value="P:DNA recombination"/>
    <property type="evidence" value="ECO:0007669"/>
    <property type="project" value="UniProtKB-KW"/>
</dbReference>
<dbReference type="PANTHER" id="PTHR30349:SF81">
    <property type="entry name" value="TYROSINE RECOMBINASE XERC"/>
    <property type="match status" value="1"/>
</dbReference>
<dbReference type="EMBL" id="JADHEI010000039">
    <property type="protein sequence ID" value="MBF2735508.1"/>
    <property type="molecule type" value="Genomic_DNA"/>
</dbReference>
<accession>A0A930UDE3</accession>
<dbReference type="Gene3D" id="1.10.150.130">
    <property type="match status" value="1"/>
</dbReference>
<evidence type="ECO:0000256" key="1">
    <source>
        <dbReference type="ARBA" id="ARBA00022829"/>
    </source>
</evidence>
<organism evidence="8 9">
    <name type="scientific">Candidatus Amphirhobacter heronislandensis</name>
    <dbReference type="NCBI Taxonomy" id="1732024"/>
    <lineage>
        <taxon>Bacteria</taxon>
        <taxon>Pseudomonadati</taxon>
        <taxon>Pseudomonadota</taxon>
        <taxon>Gammaproteobacteria</taxon>
        <taxon>Candidatus Tethybacterales</taxon>
        <taxon>Candidatus Tethybacteraceae</taxon>
        <taxon>Candidatus Amphirhobacter</taxon>
    </lineage>
</organism>
<keyword evidence="4" id="KW-0233">DNA recombination</keyword>
<dbReference type="GO" id="GO:0007059">
    <property type="term" value="P:chromosome segregation"/>
    <property type="evidence" value="ECO:0007669"/>
    <property type="project" value="UniProtKB-KW"/>
</dbReference>
<dbReference type="Proteomes" id="UP000604381">
    <property type="component" value="Unassembled WGS sequence"/>
</dbReference>
<protein>
    <submittedName>
        <fullName evidence="8">Tyrosine-type recombinase/integrase</fullName>
    </submittedName>
</protein>
<evidence type="ECO:0000256" key="4">
    <source>
        <dbReference type="ARBA" id="ARBA00023172"/>
    </source>
</evidence>
<evidence type="ECO:0000256" key="5">
    <source>
        <dbReference type="PROSITE-ProRule" id="PRU01248"/>
    </source>
</evidence>
<dbReference type="GO" id="GO:0003677">
    <property type="term" value="F:DNA binding"/>
    <property type="evidence" value="ECO:0007669"/>
    <property type="project" value="UniProtKB-UniRule"/>
</dbReference>
<evidence type="ECO:0000259" key="6">
    <source>
        <dbReference type="PROSITE" id="PS51898"/>
    </source>
</evidence>
<dbReference type="SUPFAM" id="SSF56349">
    <property type="entry name" value="DNA breaking-rejoining enzymes"/>
    <property type="match status" value="1"/>
</dbReference>
<dbReference type="PROSITE" id="PS51898">
    <property type="entry name" value="TYR_RECOMBINASE"/>
    <property type="match status" value="1"/>
</dbReference>
<evidence type="ECO:0000313" key="8">
    <source>
        <dbReference type="EMBL" id="MBF2735508.1"/>
    </source>
</evidence>
<keyword evidence="1" id="KW-0159">Chromosome partition</keyword>
<keyword evidence="3 5" id="KW-0238">DNA-binding</keyword>
<dbReference type="Pfam" id="PF00589">
    <property type="entry name" value="Phage_integrase"/>
    <property type="match status" value="1"/>
</dbReference>
<evidence type="ECO:0000256" key="3">
    <source>
        <dbReference type="ARBA" id="ARBA00023125"/>
    </source>
</evidence>
<gene>
    <name evidence="8" type="ORF">ISN26_05460</name>
</gene>
<dbReference type="Gene3D" id="1.10.443.10">
    <property type="entry name" value="Intergrase catalytic core"/>
    <property type="match status" value="1"/>
</dbReference>
<dbReference type="PROSITE" id="PS51900">
    <property type="entry name" value="CB"/>
    <property type="match status" value="1"/>
</dbReference>
<evidence type="ECO:0000259" key="7">
    <source>
        <dbReference type="PROSITE" id="PS51900"/>
    </source>
</evidence>
<comment type="caution">
    <text evidence="8">The sequence shown here is derived from an EMBL/GenBank/DDBJ whole genome shotgun (WGS) entry which is preliminary data.</text>
</comment>
<dbReference type="Pfam" id="PF02899">
    <property type="entry name" value="Phage_int_SAM_1"/>
    <property type="match status" value="1"/>
</dbReference>
<dbReference type="InterPro" id="IPR011010">
    <property type="entry name" value="DNA_brk_join_enz"/>
</dbReference>
<feature type="non-terminal residue" evidence="8">
    <location>
        <position position="245"/>
    </location>
</feature>
<name>A0A930UDE3_9GAMM</name>
<dbReference type="InterPro" id="IPR002104">
    <property type="entry name" value="Integrase_catalytic"/>
</dbReference>
<evidence type="ECO:0000256" key="2">
    <source>
        <dbReference type="ARBA" id="ARBA00022908"/>
    </source>
</evidence>
<dbReference type="InterPro" id="IPR044068">
    <property type="entry name" value="CB"/>
</dbReference>
<dbReference type="InterPro" id="IPR004107">
    <property type="entry name" value="Integrase_SAM-like_N"/>
</dbReference>